<name>A0A561V7C6_9PSEU</name>
<organism evidence="8 9">
    <name type="scientific">Saccharopolyspora dendranthemae</name>
    <dbReference type="NCBI Taxonomy" id="1181886"/>
    <lineage>
        <taxon>Bacteria</taxon>
        <taxon>Bacillati</taxon>
        <taxon>Actinomycetota</taxon>
        <taxon>Actinomycetes</taxon>
        <taxon>Pseudonocardiales</taxon>
        <taxon>Pseudonocardiaceae</taxon>
        <taxon>Saccharopolyspora</taxon>
    </lineage>
</organism>
<feature type="transmembrane region" description="Helical" evidence="6">
    <location>
        <begin position="91"/>
        <end position="115"/>
    </location>
</feature>
<keyword evidence="3 6" id="KW-1133">Transmembrane helix</keyword>
<feature type="domain" description="Lipopolysaccharide assembly protein A" evidence="7">
    <location>
        <begin position="113"/>
        <end position="167"/>
    </location>
</feature>
<keyword evidence="1" id="KW-1003">Cell membrane</keyword>
<accession>A0A561V7C6</accession>
<dbReference type="GO" id="GO:0005886">
    <property type="term" value="C:plasma membrane"/>
    <property type="evidence" value="ECO:0007669"/>
    <property type="project" value="InterPro"/>
</dbReference>
<keyword evidence="4 6" id="KW-0472">Membrane</keyword>
<reference evidence="8 9" key="1">
    <citation type="submission" date="2019-06" db="EMBL/GenBank/DDBJ databases">
        <title>Sequencing the genomes of 1000 actinobacteria strains.</title>
        <authorList>
            <person name="Klenk H.-P."/>
        </authorList>
    </citation>
    <scope>NUCLEOTIDE SEQUENCE [LARGE SCALE GENOMIC DNA]</scope>
    <source>
        <strain evidence="8 9">DSM 46699</strain>
    </source>
</reference>
<dbReference type="Proteomes" id="UP000316184">
    <property type="component" value="Unassembled WGS sequence"/>
</dbReference>
<evidence type="ECO:0000256" key="6">
    <source>
        <dbReference type="SAM" id="Phobius"/>
    </source>
</evidence>
<feature type="compositionally biased region" description="Basic and acidic residues" evidence="5">
    <location>
        <begin position="1"/>
        <end position="10"/>
    </location>
</feature>
<dbReference type="Pfam" id="PF06305">
    <property type="entry name" value="LapA_dom"/>
    <property type="match status" value="1"/>
</dbReference>
<keyword evidence="9" id="KW-1185">Reference proteome</keyword>
<comment type="caution">
    <text evidence="8">The sequence shown here is derived from an EMBL/GenBank/DDBJ whole genome shotgun (WGS) entry which is preliminary data.</text>
</comment>
<dbReference type="EMBL" id="VIWX01000001">
    <property type="protein sequence ID" value="TWG07511.1"/>
    <property type="molecule type" value="Genomic_DNA"/>
</dbReference>
<feature type="transmembrane region" description="Helical" evidence="6">
    <location>
        <begin position="127"/>
        <end position="149"/>
    </location>
</feature>
<evidence type="ECO:0000313" key="9">
    <source>
        <dbReference type="Proteomes" id="UP000316184"/>
    </source>
</evidence>
<keyword evidence="2 6" id="KW-0812">Transmembrane</keyword>
<evidence type="ECO:0000256" key="1">
    <source>
        <dbReference type="ARBA" id="ARBA00022475"/>
    </source>
</evidence>
<feature type="compositionally biased region" description="Low complexity" evidence="5">
    <location>
        <begin position="44"/>
        <end position="62"/>
    </location>
</feature>
<feature type="compositionally biased region" description="Basic and acidic residues" evidence="5">
    <location>
        <begin position="66"/>
        <end position="83"/>
    </location>
</feature>
<evidence type="ECO:0000259" key="7">
    <source>
        <dbReference type="Pfam" id="PF06305"/>
    </source>
</evidence>
<feature type="region of interest" description="Disordered" evidence="5">
    <location>
        <begin position="1"/>
        <end position="83"/>
    </location>
</feature>
<sequence length="168" mass="17404">MWWGDRRVGVDDVGMSENGSKDAGSGAERESAAVDSTAEDTHSGNGTAQDAAGTDAGSGDAGAVEKAGDTREPVERSGAGKHELAPQSRTGVLWTALAIAGVVLVFLLIFIAQNFTPATVHFLGLEFSLPIGLALLFAAIVGGVLVWLAGTARMIQMRRAVKKARKQA</sequence>
<evidence type="ECO:0000256" key="4">
    <source>
        <dbReference type="ARBA" id="ARBA00023136"/>
    </source>
</evidence>
<protein>
    <submittedName>
        <fullName evidence="8">Putative integral membrane protein</fullName>
    </submittedName>
</protein>
<dbReference type="AlphaFoldDB" id="A0A561V7C6"/>
<evidence type="ECO:0000256" key="3">
    <source>
        <dbReference type="ARBA" id="ARBA00022989"/>
    </source>
</evidence>
<evidence type="ECO:0000256" key="2">
    <source>
        <dbReference type="ARBA" id="ARBA00022692"/>
    </source>
</evidence>
<dbReference type="InterPro" id="IPR010445">
    <property type="entry name" value="LapA_dom"/>
</dbReference>
<gene>
    <name evidence="8" type="ORF">FHU35_11127</name>
</gene>
<proteinExistence type="predicted"/>
<evidence type="ECO:0000313" key="8">
    <source>
        <dbReference type="EMBL" id="TWG07511.1"/>
    </source>
</evidence>
<evidence type="ECO:0000256" key="5">
    <source>
        <dbReference type="SAM" id="MobiDB-lite"/>
    </source>
</evidence>